<reference evidence="2" key="3">
    <citation type="submission" date="2023-07" db="EMBL/GenBank/DDBJ databases">
        <title>The extreme plant-growth-promoting properties of Pantoea phytobeneficialis PF55 revealed by functional and genomic analysis.</title>
        <authorList>
            <person name="Nascimento F.X."/>
            <person name="Marcio R.J."/>
        </authorList>
    </citation>
    <scope>NUCLEOTIDE SEQUENCE</scope>
    <source>
        <strain evidence="2">PF55</strain>
    </source>
</reference>
<dbReference type="AlphaFoldDB" id="A0AAP9H3K4"/>
<dbReference type="EMBL" id="JAUOOM010000010">
    <property type="protein sequence ID" value="MDO6407344.1"/>
    <property type="molecule type" value="Genomic_DNA"/>
</dbReference>
<dbReference type="GO" id="GO:0019534">
    <property type="term" value="F:toxin transmembrane transporter activity"/>
    <property type="evidence" value="ECO:0007669"/>
    <property type="project" value="InterPro"/>
</dbReference>
<evidence type="ECO:0000313" key="3">
    <source>
        <dbReference type="EMBL" id="QGR05739.1"/>
    </source>
</evidence>
<protein>
    <submittedName>
        <fullName evidence="2">Cell envelope integrity TolA C-terminal domain-containing protein</fullName>
    </submittedName>
</protein>
<dbReference type="GO" id="GO:0016020">
    <property type="term" value="C:membrane"/>
    <property type="evidence" value="ECO:0007669"/>
    <property type="project" value="InterPro"/>
</dbReference>
<dbReference type="Proteomes" id="UP000424872">
    <property type="component" value="Chromosome"/>
</dbReference>
<evidence type="ECO:0000256" key="1">
    <source>
        <dbReference type="SAM" id="SignalP"/>
    </source>
</evidence>
<dbReference type="PROSITE" id="PS51257">
    <property type="entry name" value="PROKAR_LIPOPROTEIN"/>
    <property type="match status" value="1"/>
</dbReference>
<dbReference type="InterPro" id="IPR014161">
    <property type="entry name" value="Tol-Pal_TolA"/>
</dbReference>
<dbReference type="Proteomes" id="UP001171299">
    <property type="component" value="Unassembled WGS sequence"/>
</dbReference>
<name>A0AAP9H3K4_9GAMM</name>
<dbReference type="GO" id="GO:0043213">
    <property type="term" value="P:bacteriocin transport"/>
    <property type="evidence" value="ECO:0007669"/>
    <property type="project" value="InterPro"/>
</dbReference>
<evidence type="ECO:0000313" key="5">
    <source>
        <dbReference type="Proteomes" id="UP001171299"/>
    </source>
</evidence>
<keyword evidence="1" id="KW-0732">Signal</keyword>
<sequence length="142" mass="15439">MNLINKMASLAGGIAMMVSLSACQNFQSDQKDAQANLCQPEIAPGSVSCKWADEMQQKLVRAFHDASHYAGQRCLVQLEWEKSGRYAVTQTQGDEPLCLRAWQLIGQSQGLPPPPDRGQPAWFGFAPQQVSLPVHLAATGAD</sequence>
<keyword evidence="5" id="KW-1185">Reference proteome</keyword>
<feature type="chain" id="PRO_5042843921" evidence="1">
    <location>
        <begin position="23"/>
        <end position="142"/>
    </location>
</feature>
<evidence type="ECO:0000313" key="2">
    <source>
        <dbReference type="EMBL" id="MDO6407344.1"/>
    </source>
</evidence>
<reference evidence="3" key="2">
    <citation type="journal article" date="2020" name="Environ. Microbiol.">
        <title>The extreme plant-growth-promoting properties of Pantoea phytobeneficialis MSR2 revealed by functional and genomic analysis.</title>
        <authorList>
            <person name="Nascimento F.X."/>
            <person name="Hernandez A.G."/>
            <person name="Glick B.R."/>
            <person name="Rossi M.J."/>
        </authorList>
    </citation>
    <scope>NUCLEOTIDE SEQUENCE</scope>
    <source>
        <strain evidence="3">MSR2</strain>
    </source>
</reference>
<gene>
    <name evidence="3" type="ORF">CTZ24_04650</name>
    <name evidence="2" type="ORF">Q3404_12225</name>
</gene>
<dbReference type="Gene3D" id="3.30.1150.10">
    <property type="match status" value="1"/>
</dbReference>
<reference evidence="4" key="1">
    <citation type="submission" date="2017-11" db="EMBL/GenBank/DDBJ databases">
        <title>Genome sequence of Pantoea sp. MSR2.</title>
        <authorList>
            <person name="Nascimento F.X."/>
        </authorList>
    </citation>
    <scope>NUCLEOTIDE SEQUENCE [LARGE SCALE GENOMIC DNA]</scope>
    <source>
        <strain evidence="4">MSR2</strain>
    </source>
</reference>
<dbReference type="RefSeq" id="WP_021185882.1">
    <property type="nucleotide sequence ID" value="NZ_CP024636.1"/>
</dbReference>
<feature type="signal peptide" evidence="1">
    <location>
        <begin position="1"/>
        <end position="22"/>
    </location>
</feature>
<accession>A0AAP9H3K4</accession>
<organism evidence="3 4">
    <name type="scientific">Pantoea phytobeneficialis</name>
    <dbReference type="NCBI Taxonomy" id="2052056"/>
    <lineage>
        <taxon>Bacteria</taxon>
        <taxon>Pseudomonadati</taxon>
        <taxon>Pseudomonadota</taxon>
        <taxon>Gammaproteobacteria</taxon>
        <taxon>Enterobacterales</taxon>
        <taxon>Erwiniaceae</taxon>
        <taxon>Pantoea</taxon>
    </lineage>
</organism>
<dbReference type="EMBL" id="CP024636">
    <property type="protein sequence ID" value="QGR05739.1"/>
    <property type="molecule type" value="Genomic_DNA"/>
</dbReference>
<dbReference type="SUPFAM" id="SSF74653">
    <property type="entry name" value="TolA/TonB C-terminal domain"/>
    <property type="match status" value="1"/>
</dbReference>
<evidence type="ECO:0000313" key="4">
    <source>
        <dbReference type="Proteomes" id="UP000424872"/>
    </source>
</evidence>
<dbReference type="Pfam" id="PF06519">
    <property type="entry name" value="TolA"/>
    <property type="match status" value="1"/>
</dbReference>
<proteinExistence type="predicted"/>
<dbReference type="KEGG" id="ppho:CTZ24_04650"/>